<dbReference type="PANTHER" id="PTHR30313">
    <property type="entry name" value="DNA PRIMASE"/>
    <property type="match status" value="1"/>
</dbReference>
<dbReference type="OrthoDB" id="9803773at2"/>
<dbReference type="GO" id="GO:1990077">
    <property type="term" value="C:primosome complex"/>
    <property type="evidence" value="ECO:0007669"/>
    <property type="project" value="UniProtKB-KW"/>
</dbReference>
<dbReference type="GO" id="GO:0003899">
    <property type="term" value="F:DNA-directed RNA polymerase activity"/>
    <property type="evidence" value="ECO:0007669"/>
    <property type="project" value="UniProtKB-UniRule"/>
</dbReference>
<organism evidence="17 18">
    <name type="scientific">Breznakibacter xylanolyticus</name>
    <dbReference type="NCBI Taxonomy" id="990"/>
    <lineage>
        <taxon>Bacteria</taxon>
        <taxon>Pseudomonadati</taxon>
        <taxon>Bacteroidota</taxon>
        <taxon>Bacteroidia</taxon>
        <taxon>Marinilabiliales</taxon>
        <taxon>Marinilabiliaceae</taxon>
        <taxon>Breznakibacter</taxon>
    </lineage>
</organism>
<dbReference type="Gene3D" id="3.90.980.10">
    <property type="entry name" value="DNA primase, catalytic core, N-terminal domain"/>
    <property type="match status" value="1"/>
</dbReference>
<evidence type="ECO:0000256" key="9">
    <source>
        <dbReference type="ARBA" id="ARBA00022842"/>
    </source>
</evidence>
<dbReference type="InterPro" id="IPR036977">
    <property type="entry name" value="DNA_primase_Znf_CHC2"/>
</dbReference>
<gene>
    <name evidence="12" type="primary">dnaG</name>
    <name evidence="17" type="ORF">LX69_01732</name>
</gene>
<dbReference type="Pfam" id="PF08275">
    <property type="entry name" value="DNAG_N"/>
    <property type="match status" value="1"/>
</dbReference>
<keyword evidence="2 12" id="KW-0639">Primosome</keyword>
<evidence type="ECO:0000256" key="12">
    <source>
        <dbReference type="HAMAP-Rule" id="MF_00974"/>
    </source>
</evidence>
<dbReference type="NCBIfam" id="TIGR01391">
    <property type="entry name" value="dnaG"/>
    <property type="match status" value="1"/>
</dbReference>
<keyword evidence="11 12" id="KW-0804">Transcription</keyword>
<keyword evidence="4 12" id="KW-0548">Nucleotidyltransferase</keyword>
<comment type="similarity">
    <text evidence="12 13">Belongs to the DnaG primase family.</text>
</comment>
<dbReference type="InterPro" id="IPR019475">
    <property type="entry name" value="DNA_primase_DnaB-bd"/>
</dbReference>
<dbReference type="AlphaFoldDB" id="A0A2W7NZM1"/>
<dbReference type="CDD" id="cd03364">
    <property type="entry name" value="TOPRIM_DnaG_primases"/>
    <property type="match status" value="1"/>
</dbReference>
<keyword evidence="6 12" id="KW-0479">Metal-binding</keyword>
<comment type="subunit">
    <text evidence="12">Monomer. Interacts with DnaB.</text>
</comment>
<dbReference type="GO" id="GO:0003677">
    <property type="term" value="F:DNA binding"/>
    <property type="evidence" value="ECO:0007669"/>
    <property type="project" value="UniProtKB-KW"/>
</dbReference>
<dbReference type="Pfam" id="PF10410">
    <property type="entry name" value="DnaB_bind"/>
    <property type="match status" value="1"/>
</dbReference>
<dbReference type="InterPro" id="IPR013264">
    <property type="entry name" value="DNAG_N"/>
</dbReference>
<evidence type="ECO:0000256" key="1">
    <source>
        <dbReference type="ARBA" id="ARBA00022478"/>
    </source>
</evidence>
<dbReference type="Gene3D" id="3.90.580.10">
    <property type="entry name" value="Zinc finger, CHC2-type domain"/>
    <property type="match status" value="1"/>
</dbReference>
<feature type="zinc finger region" description="CHC2-type" evidence="12 14">
    <location>
        <begin position="39"/>
        <end position="63"/>
    </location>
</feature>
<sequence>MIDQSTIDRVMDAAQAQIVDIVSEFISLKRRGTNYIGNCPFHNEKTPSFMVSPAKGIFKCFGCGKGGNGLHFVMEHEQLTFVDAIRYLGKKFHIPIEETEVSPQQEMLRNERESMMVVSSFAQKFFENTMFQTDEGQSVGLSYFRSRGFRDDIIRKFQLGYSPEERDAFIKEALKNGFKQEFIEKTGLGIFKDDYRADRFRGRVMFPIHNLTGKVIAFGGRVLKTDAKTAKYLNSPESDIYHKSRILYGIYQAKQEIVKQNRCFLVEGYTDVISMHQAGITNVVASSGTALTQDQILLIKRFTPNITILYDGDPAGIKAALRGIDLVLEEGMNVKVLLLPDGDDPDSFSRKMPAEQLIEYINQHETDFIRFKTGLLLQDAKNDPIKRASLIQDIVKTIFTIPDPIVRSVYIKECSNQLDVQEPVLYAELTKLTRQKREQESNRQPIQRPDEPPADLFAPPDVFAQAQSNIIDNKFEIEEREVLRYLVKFANFPLTTTPEGDMLSVGEFIVRELKIDDLQSTNPTYNRMLDIFSNAHNQGIPVTDMLFINHTDVNVAQMASDLVSRQHQLSKIHARFGTPKSEEDLLTEIVPKVVLELKNKKVILLLEENSKQIKKAQEEKNIDRLMQLMVENQKWQIVKKTLASLLGGRIIVK</sequence>
<name>A0A2W7NZM1_9BACT</name>
<dbReference type="SMART" id="SM00493">
    <property type="entry name" value="TOPRIM"/>
    <property type="match status" value="1"/>
</dbReference>
<dbReference type="SUPFAM" id="SSF56731">
    <property type="entry name" value="DNA primase core"/>
    <property type="match status" value="1"/>
</dbReference>
<evidence type="ECO:0000256" key="7">
    <source>
        <dbReference type="ARBA" id="ARBA00022771"/>
    </source>
</evidence>
<evidence type="ECO:0000256" key="13">
    <source>
        <dbReference type="PIRNR" id="PIRNR002811"/>
    </source>
</evidence>
<evidence type="ECO:0000259" key="16">
    <source>
        <dbReference type="PROSITE" id="PS50880"/>
    </source>
</evidence>
<dbReference type="GO" id="GO:0000428">
    <property type="term" value="C:DNA-directed RNA polymerase complex"/>
    <property type="evidence" value="ECO:0007669"/>
    <property type="project" value="UniProtKB-KW"/>
</dbReference>
<dbReference type="InterPro" id="IPR037068">
    <property type="entry name" value="DNA_primase_core_N_sf"/>
</dbReference>
<dbReference type="GO" id="GO:0005737">
    <property type="term" value="C:cytoplasm"/>
    <property type="evidence" value="ECO:0007669"/>
    <property type="project" value="TreeGrafter"/>
</dbReference>
<keyword evidence="3 12" id="KW-0808">Transferase</keyword>
<evidence type="ECO:0000256" key="5">
    <source>
        <dbReference type="ARBA" id="ARBA00022705"/>
    </source>
</evidence>
<feature type="domain" description="Toprim" evidence="16">
    <location>
        <begin position="261"/>
        <end position="342"/>
    </location>
</feature>
<dbReference type="InterPro" id="IPR050219">
    <property type="entry name" value="DnaG_primase"/>
</dbReference>
<dbReference type="GO" id="GO:0006269">
    <property type="term" value="P:DNA replication, synthesis of primer"/>
    <property type="evidence" value="ECO:0007669"/>
    <property type="project" value="UniProtKB-UniRule"/>
</dbReference>
<evidence type="ECO:0000256" key="14">
    <source>
        <dbReference type="PIRSR" id="PIRSR002811-1"/>
    </source>
</evidence>
<dbReference type="PIRSF" id="PIRSF002811">
    <property type="entry name" value="DnaG"/>
    <property type="match status" value="1"/>
</dbReference>
<dbReference type="InterPro" id="IPR030846">
    <property type="entry name" value="DnaG_bac"/>
</dbReference>
<evidence type="ECO:0000256" key="2">
    <source>
        <dbReference type="ARBA" id="ARBA00022515"/>
    </source>
</evidence>
<dbReference type="SMART" id="SM00400">
    <property type="entry name" value="ZnF_CHCC"/>
    <property type="match status" value="1"/>
</dbReference>
<dbReference type="InterPro" id="IPR002694">
    <property type="entry name" value="Znf_CHC2"/>
</dbReference>
<evidence type="ECO:0000256" key="11">
    <source>
        <dbReference type="ARBA" id="ARBA00023163"/>
    </source>
</evidence>
<keyword evidence="10 12" id="KW-0238">DNA-binding</keyword>
<comment type="function">
    <text evidence="12 13">RNA polymerase that catalyzes the synthesis of short RNA molecules used as primers for DNA polymerase during DNA replication.</text>
</comment>
<keyword evidence="18" id="KW-1185">Reference proteome</keyword>
<accession>A0A2W7NZM1</accession>
<evidence type="ECO:0000256" key="15">
    <source>
        <dbReference type="SAM" id="MobiDB-lite"/>
    </source>
</evidence>
<dbReference type="InterPro" id="IPR006171">
    <property type="entry name" value="TOPRIM_dom"/>
</dbReference>
<dbReference type="InterPro" id="IPR006295">
    <property type="entry name" value="DNA_primase_DnaG"/>
</dbReference>
<evidence type="ECO:0000313" key="18">
    <source>
        <dbReference type="Proteomes" id="UP000249239"/>
    </source>
</evidence>
<evidence type="ECO:0000256" key="10">
    <source>
        <dbReference type="ARBA" id="ARBA00023125"/>
    </source>
</evidence>
<evidence type="ECO:0000256" key="4">
    <source>
        <dbReference type="ARBA" id="ARBA00022695"/>
    </source>
</evidence>
<feature type="region of interest" description="Disordered" evidence="15">
    <location>
        <begin position="435"/>
        <end position="455"/>
    </location>
</feature>
<keyword evidence="5 12" id="KW-0235">DNA replication</keyword>
<dbReference type="RefSeq" id="WP_111445462.1">
    <property type="nucleotide sequence ID" value="NZ_QKZK01000012.1"/>
</dbReference>
<comment type="cofactor">
    <cofactor evidence="12 13 14">
        <name>Zn(2+)</name>
        <dbReference type="ChEBI" id="CHEBI:29105"/>
    </cofactor>
    <text evidence="12 13 14">Binds 1 zinc ion per monomer.</text>
</comment>
<dbReference type="HAMAP" id="MF_00974">
    <property type="entry name" value="DNA_primase_DnaG"/>
    <property type="match status" value="1"/>
</dbReference>
<comment type="catalytic activity">
    <reaction evidence="12">
        <text>ssDNA + n NTP = ssDNA/pppN(pN)n-1 hybrid + (n-1) diphosphate.</text>
        <dbReference type="EC" id="2.7.7.101"/>
    </reaction>
</comment>
<dbReference type="EC" id="2.7.7.101" evidence="12"/>
<dbReference type="Pfam" id="PF13155">
    <property type="entry name" value="Toprim_2"/>
    <property type="match status" value="1"/>
</dbReference>
<dbReference type="FunFam" id="3.90.580.10:FF:000001">
    <property type="entry name" value="DNA primase"/>
    <property type="match status" value="1"/>
</dbReference>
<dbReference type="Proteomes" id="UP000249239">
    <property type="component" value="Unassembled WGS sequence"/>
</dbReference>
<dbReference type="FunFam" id="3.40.1360.10:FF:000002">
    <property type="entry name" value="DNA primase"/>
    <property type="match status" value="1"/>
</dbReference>
<keyword evidence="1 12" id="KW-0240">DNA-directed RNA polymerase</keyword>
<evidence type="ECO:0000256" key="6">
    <source>
        <dbReference type="ARBA" id="ARBA00022723"/>
    </source>
</evidence>
<comment type="caution">
    <text evidence="17">The sequence shown here is derived from an EMBL/GenBank/DDBJ whole genome shotgun (WGS) entry which is preliminary data.</text>
</comment>
<keyword evidence="8 12" id="KW-0862">Zinc</keyword>
<proteinExistence type="inferred from homology"/>
<dbReference type="EMBL" id="QKZK01000012">
    <property type="protein sequence ID" value="PZX16662.1"/>
    <property type="molecule type" value="Genomic_DNA"/>
</dbReference>
<comment type="domain">
    <text evidence="12">Contains an N-terminal zinc-binding domain, a central core domain that contains the primase activity, and a C-terminal DnaB-binding domain.</text>
</comment>
<keyword evidence="7 12" id="KW-0863">Zinc-finger</keyword>
<dbReference type="SUPFAM" id="SSF57783">
    <property type="entry name" value="Zinc beta-ribbon"/>
    <property type="match status" value="1"/>
</dbReference>
<dbReference type="PROSITE" id="PS50880">
    <property type="entry name" value="TOPRIM"/>
    <property type="match status" value="1"/>
</dbReference>
<dbReference type="Pfam" id="PF01807">
    <property type="entry name" value="Zn_ribbon_DnaG"/>
    <property type="match status" value="1"/>
</dbReference>
<evidence type="ECO:0000256" key="3">
    <source>
        <dbReference type="ARBA" id="ARBA00022679"/>
    </source>
</evidence>
<keyword evidence="9" id="KW-0460">Magnesium</keyword>
<dbReference type="PANTHER" id="PTHR30313:SF2">
    <property type="entry name" value="DNA PRIMASE"/>
    <property type="match status" value="1"/>
</dbReference>
<dbReference type="Gene3D" id="3.40.1360.10">
    <property type="match status" value="1"/>
</dbReference>
<protein>
    <recommendedName>
        <fullName evidence="12 13">DNA primase</fullName>
        <ecNumber evidence="12">2.7.7.101</ecNumber>
    </recommendedName>
</protein>
<reference evidence="17 18" key="1">
    <citation type="submission" date="2018-06" db="EMBL/GenBank/DDBJ databases">
        <title>Genomic Encyclopedia of Archaeal and Bacterial Type Strains, Phase II (KMG-II): from individual species to whole genera.</title>
        <authorList>
            <person name="Goeker M."/>
        </authorList>
    </citation>
    <scope>NUCLEOTIDE SEQUENCE [LARGE SCALE GENOMIC DNA]</scope>
    <source>
        <strain evidence="17 18">DSM 6779</strain>
    </source>
</reference>
<dbReference type="GO" id="GO:0008270">
    <property type="term" value="F:zinc ion binding"/>
    <property type="evidence" value="ECO:0007669"/>
    <property type="project" value="UniProtKB-UniRule"/>
</dbReference>
<evidence type="ECO:0000313" key="17">
    <source>
        <dbReference type="EMBL" id="PZX16662.1"/>
    </source>
</evidence>
<dbReference type="InterPro" id="IPR034151">
    <property type="entry name" value="TOPRIM_DnaG_bac"/>
</dbReference>
<evidence type="ECO:0000256" key="8">
    <source>
        <dbReference type="ARBA" id="ARBA00022833"/>
    </source>
</evidence>